<sequence>MRVAIARALYQDKDTYLLDDPLAAVESRKDFVLFKAFNIQDTYIAKQALLLDKNQRAYYLSIASTCWLGLRLEFIDTVATSLAAGLALCAPHSLTFAGIAGVSLSYSFSVAQVLNWTVRCLSILQTQMVSIQRLYSYTMLPEEGLWCSDTIEKNWPAKVELIFENVDLQYRNGLPHFLRKLSFKIHAREKIGIVGRSGAGKSSIVEFSFVELIFQILGYMIRNNISIIPQDPVLFSGSVRSNLDPFKACDDEMLWCVVKRVHLEKSIESFDDTVDESGQNFSVGERQLLCIARALLKKSKVIVMDEATA</sequence>
<dbReference type="SUPFAM" id="SSF52540">
    <property type="entry name" value="P-loop containing nucleoside triphosphate hydrolases"/>
    <property type="match status" value="1"/>
</dbReference>
<dbReference type="OrthoDB" id="6500128at2759"/>
<evidence type="ECO:0000259" key="8">
    <source>
        <dbReference type="Pfam" id="PF00005"/>
    </source>
</evidence>
<evidence type="ECO:0000256" key="7">
    <source>
        <dbReference type="ARBA" id="ARBA00023136"/>
    </source>
</evidence>
<name>A0A1V9ZSR0_9STRA</name>
<dbReference type="STRING" id="74557.A0A1V9ZSR0"/>
<keyword evidence="7" id="KW-0472">Membrane</keyword>
<dbReference type="InterPro" id="IPR050173">
    <property type="entry name" value="ABC_transporter_C-like"/>
</dbReference>
<organism evidence="9 10">
    <name type="scientific">Thraustotheca clavata</name>
    <dbReference type="NCBI Taxonomy" id="74557"/>
    <lineage>
        <taxon>Eukaryota</taxon>
        <taxon>Sar</taxon>
        <taxon>Stramenopiles</taxon>
        <taxon>Oomycota</taxon>
        <taxon>Saprolegniomycetes</taxon>
        <taxon>Saprolegniales</taxon>
        <taxon>Achlyaceae</taxon>
        <taxon>Thraustotheca</taxon>
    </lineage>
</organism>
<dbReference type="GO" id="GO:0016020">
    <property type="term" value="C:membrane"/>
    <property type="evidence" value="ECO:0007669"/>
    <property type="project" value="InterPro"/>
</dbReference>
<keyword evidence="5 9" id="KW-0067">ATP-binding</keyword>
<dbReference type="Proteomes" id="UP000243217">
    <property type="component" value="Unassembled WGS sequence"/>
</dbReference>
<dbReference type="PANTHER" id="PTHR24223:SF443">
    <property type="entry name" value="MULTIDRUG-RESISTANCE LIKE PROTEIN 1, ISOFORM I"/>
    <property type="match status" value="1"/>
</dbReference>
<keyword evidence="4" id="KW-0547">Nucleotide-binding</keyword>
<proteinExistence type="predicted"/>
<feature type="domain" description="ABC transporter" evidence="8">
    <location>
        <begin position="178"/>
        <end position="309"/>
    </location>
</feature>
<dbReference type="InterPro" id="IPR003439">
    <property type="entry name" value="ABC_transporter-like_ATP-bd"/>
</dbReference>
<evidence type="ECO:0000313" key="9">
    <source>
        <dbReference type="EMBL" id="OQS00830.1"/>
    </source>
</evidence>
<reference evidence="9 10" key="1">
    <citation type="journal article" date="2014" name="Genome Biol. Evol.">
        <title>The secreted proteins of Achlya hypogyna and Thraustotheca clavata identify the ancestral oomycete secretome and reveal gene acquisitions by horizontal gene transfer.</title>
        <authorList>
            <person name="Misner I."/>
            <person name="Blouin N."/>
            <person name="Leonard G."/>
            <person name="Richards T.A."/>
            <person name="Lane C.E."/>
        </authorList>
    </citation>
    <scope>NUCLEOTIDE SEQUENCE [LARGE SCALE GENOMIC DNA]</scope>
    <source>
        <strain evidence="9 10">ATCC 34112</strain>
    </source>
</reference>
<evidence type="ECO:0000256" key="2">
    <source>
        <dbReference type="ARBA" id="ARBA00022692"/>
    </source>
</evidence>
<protein>
    <submittedName>
        <fullName evidence="9">ATP-binding Cassette (ABC) Superfamily</fullName>
    </submittedName>
</protein>
<dbReference type="AlphaFoldDB" id="A0A1V9ZSR0"/>
<dbReference type="GO" id="GO:0042626">
    <property type="term" value="F:ATPase-coupled transmembrane transporter activity"/>
    <property type="evidence" value="ECO:0007669"/>
    <property type="project" value="TreeGrafter"/>
</dbReference>
<keyword evidence="6" id="KW-1133">Transmembrane helix</keyword>
<evidence type="ECO:0000256" key="6">
    <source>
        <dbReference type="ARBA" id="ARBA00022989"/>
    </source>
</evidence>
<gene>
    <name evidence="9" type="ORF">THRCLA_05840</name>
</gene>
<dbReference type="PANTHER" id="PTHR24223">
    <property type="entry name" value="ATP-BINDING CASSETTE SUB-FAMILY C"/>
    <property type="match status" value="1"/>
</dbReference>
<comment type="caution">
    <text evidence="9">The sequence shown here is derived from an EMBL/GenBank/DDBJ whole genome shotgun (WGS) entry which is preliminary data.</text>
</comment>
<dbReference type="GO" id="GO:0016887">
    <property type="term" value="F:ATP hydrolysis activity"/>
    <property type="evidence" value="ECO:0007669"/>
    <property type="project" value="InterPro"/>
</dbReference>
<keyword evidence="3" id="KW-0677">Repeat</keyword>
<dbReference type="InterPro" id="IPR027417">
    <property type="entry name" value="P-loop_NTPase"/>
</dbReference>
<dbReference type="EMBL" id="JNBS01001684">
    <property type="protein sequence ID" value="OQS00830.1"/>
    <property type="molecule type" value="Genomic_DNA"/>
</dbReference>
<dbReference type="GO" id="GO:0012505">
    <property type="term" value="C:endomembrane system"/>
    <property type="evidence" value="ECO:0007669"/>
    <property type="project" value="UniProtKB-SubCell"/>
</dbReference>
<keyword evidence="10" id="KW-1185">Reference proteome</keyword>
<dbReference type="Gene3D" id="3.40.50.300">
    <property type="entry name" value="P-loop containing nucleotide triphosphate hydrolases"/>
    <property type="match status" value="1"/>
</dbReference>
<evidence type="ECO:0000313" key="10">
    <source>
        <dbReference type="Proteomes" id="UP000243217"/>
    </source>
</evidence>
<dbReference type="Gene3D" id="1.20.1560.10">
    <property type="entry name" value="ABC transporter type 1, transmembrane domain"/>
    <property type="match status" value="1"/>
</dbReference>
<keyword evidence="2" id="KW-0812">Transmembrane</keyword>
<dbReference type="Pfam" id="PF00005">
    <property type="entry name" value="ABC_tran"/>
    <property type="match status" value="1"/>
</dbReference>
<evidence type="ECO:0000256" key="1">
    <source>
        <dbReference type="ARBA" id="ARBA00004127"/>
    </source>
</evidence>
<dbReference type="SUPFAM" id="SSF90123">
    <property type="entry name" value="ABC transporter transmembrane region"/>
    <property type="match status" value="1"/>
</dbReference>
<evidence type="ECO:0000256" key="4">
    <source>
        <dbReference type="ARBA" id="ARBA00022741"/>
    </source>
</evidence>
<accession>A0A1V9ZSR0</accession>
<evidence type="ECO:0000256" key="3">
    <source>
        <dbReference type="ARBA" id="ARBA00022737"/>
    </source>
</evidence>
<dbReference type="GO" id="GO:0005524">
    <property type="term" value="F:ATP binding"/>
    <property type="evidence" value="ECO:0007669"/>
    <property type="project" value="UniProtKB-KW"/>
</dbReference>
<comment type="subcellular location">
    <subcellularLocation>
        <location evidence="1">Endomembrane system</location>
        <topology evidence="1">Multi-pass membrane protein</topology>
    </subcellularLocation>
</comment>
<dbReference type="InterPro" id="IPR036640">
    <property type="entry name" value="ABC1_TM_sf"/>
</dbReference>
<evidence type="ECO:0000256" key="5">
    <source>
        <dbReference type="ARBA" id="ARBA00022840"/>
    </source>
</evidence>